<dbReference type="GO" id="GO:0008422">
    <property type="term" value="F:beta-glucosidase activity"/>
    <property type="evidence" value="ECO:0007669"/>
    <property type="project" value="TreeGrafter"/>
</dbReference>
<proteinExistence type="inferred from homology"/>
<name>A0A565CUQ1_9BRAS</name>
<dbReference type="SUPFAM" id="SSF51445">
    <property type="entry name" value="(Trans)glycosidases"/>
    <property type="match status" value="1"/>
</dbReference>
<dbReference type="PRINTS" id="PR00131">
    <property type="entry name" value="GLHYDRLASE1"/>
</dbReference>
<evidence type="ECO:0000256" key="3">
    <source>
        <dbReference type="SAM" id="SignalP"/>
    </source>
</evidence>
<comment type="caution">
    <text evidence="4">The sequence shown here is derived from an EMBL/GenBank/DDBJ whole genome shotgun (WGS) entry which is preliminary data.</text>
</comment>
<evidence type="ECO:0000313" key="4">
    <source>
        <dbReference type="EMBL" id="VVB17146.1"/>
    </source>
</evidence>
<keyword evidence="3" id="KW-0732">Signal</keyword>
<feature type="signal peptide" evidence="3">
    <location>
        <begin position="1"/>
        <end position="19"/>
    </location>
</feature>
<dbReference type="AlphaFoldDB" id="A0A565CUQ1"/>
<dbReference type="EMBL" id="CABITT030000008">
    <property type="protein sequence ID" value="VVB17146.1"/>
    <property type="molecule type" value="Genomic_DNA"/>
</dbReference>
<organism evidence="4 5">
    <name type="scientific">Arabis nemorensis</name>
    <dbReference type="NCBI Taxonomy" id="586526"/>
    <lineage>
        <taxon>Eukaryota</taxon>
        <taxon>Viridiplantae</taxon>
        <taxon>Streptophyta</taxon>
        <taxon>Embryophyta</taxon>
        <taxon>Tracheophyta</taxon>
        <taxon>Spermatophyta</taxon>
        <taxon>Magnoliopsida</taxon>
        <taxon>eudicotyledons</taxon>
        <taxon>Gunneridae</taxon>
        <taxon>Pentapetalae</taxon>
        <taxon>rosids</taxon>
        <taxon>malvids</taxon>
        <taxon>Brassicales</taxon>
        <taxon>Brassicaceae</taxon>
        <taxon>Arabideae</taxon>
        <taxon>Arabis</taxon>
    </lineage>
</organism>
<reference evidence="4" key="1">
    <citation type="submission" date="2019-07" db="EMBL/GenBank/DDBJ databases">
        <authorList>
            <person name="Dittberner H."/>
        </authorList>
    </citation>
    <scope>NUCLEOTIDE SEQUENCE [LARGE SCALE GENOMIC DNA]</scope>
</reference>
<dbReference type="Gene3D" id="3.20.20.80">
    <property type="entry name" value="Glycosidases"/>
    <property type="match status" value="1"/>
</dbReference>
<dbReference type="Proteomes" id="UP000489600">
    <property type="component" value="Unassembled WGS sequence"/>
</dbReference>
<comment type="similarity">
    <text evidence="1 2">Belongs to the glycosyl hydrolase 1 family.</text>
</comment>
<dbReference type="Pfam" id="PF00232">
    <property type="entry name" value="Glyco_hydro_1"/>
    <property type="match status" value="1"/>
</dbReference>
<sequence length="534" mass="61406">MRLLGTTLVFLLAVATCKPEEITCEEDHPFTCNQTDRFNRSHFDKDFIFGTASSAYQACNKSHIDFDIEGTTGRGLNVWDGWTHRFPEKGGSDLGNGDTTIRSYEYWQKDIDMMTELGADAYRFSIAWSRIIPRGKVSRGLNQDGITYYNNIINGLIERKKIPFVTLFHWDLPQTLQDEYEGFLDRRIMVKNWITINQLYTVPTRGYAMGDDAPGRCSYWLNKSCYAGDSGTEPYIVAHNQLLAHATVVELYRKKYKTDQGGQIGPVMITRWFLPYNLTDQASLDATYRIKEFFFGWFMEPLTNGKYPDIMRKLVGDRLPEFSETESLLVKGSFDFLGLNYYFTQYVYAIDPNPLNRLSVVNDSLSAVSFVNASGHIIGPLLNGKIYYYPRGIMNVMEYFKEKYDNPLIYVTENGYSSAGDVSFEQGFADYNRTSYICSHLCFLRKAIKELKVNVKGYFVWALADNYEFGNGFTVRFGLSYINFTDPNLDRKIKSSGIWYNKFLNVTTKDSDENAMHSSSLSFRNRDRKKLADA</sequence>
<dbReference type="InterPro" id="IPR017853">
    <property type="entry name" value="GH"/>
</dbReference>
<dbReference type="PANTHER" id="PTHR10353:SF218">
    <property type="entry name" value="MYROSINASE 1-RELATED"/>
    <property type="match status" value="1"/>
</dbReference>
<accession>A0A565CUQ1</accession>
<evidence type="ECO:0000256" key="1">
    <source>
        <dbReference type="ARBA" id="ARBA00010838"/>
    </source>
</evidence>
<dbReference type="InterPro" id="IPR001360">
    <property type="entry name" value="Glyco_hydro_1"/>
</dbReference>
<feature type="chain" id="PRO_5021967545" description="Thioglucosidase" evidence="3">
    <location>
        <begin position="20"/>
        <end position="534"/>
    </location>
</feature>
<evidence type="ECO:0000256" key="2">
    <source>
        <dbReference type="RuleBase" id="RU003690"/>
    </source>
</evidence>
<gene>
    <name evidence="4" type="ORF">ANE_LOCUS27590</name>
</gene>
<evidence type="ECO:0000313" key="5">
    <source>
        <dbReference type="Proteomes" id="UP000489600"/>
    </source>
</evidence>
<dbReference type="FunFam" id="3.20.20.80:FF:000041">
    <property type="entry name" value="Beta-glucosidase 7"/>
    <property type="match status" value="1"/>
</dbReference>
<dbReference type="GO" id="GO:0005975">
    <property type="term" value="P:carbohydrate metabolic process"/>
    <property type="evidence" value="ECO:0007669"/>
    <property type="project" value="InterPro"/>
</dbReference>
<evidence type="ECO:0008006" key="6">
    <source>
        <dbReference type="Google" id="ProtNLM"/>
    </source>
</evidence>
<protein>
    <recommendedName>
        <fullName evidence="6">Thioglucosidase</fullName>
    </recommendedName>
</protein>
<dbReference type="OrthoDB" id="1021730at2759"/>
<dbReference type="PANTHER" id="PTHR10353">
    <property type="entry name" value="GLYCOSYL HYDROLASE"/>
    <property type="match status" value="1"/>
</dbReference>
<keyword evidence="5" id="KW-1185">Reference proteome</keyword>